<dbReference type="InterPro" id="IPR014001">
    <property type="entry name" value="Helicase_ATP-bd"/>
</dbReference>
<comment type="subcellular location">
    <subcellularLocation>
        <location evidence="1">Nucleus</location>
    </subcellularLocation>
</comment>
<feature type="region of interest" description="Disordered" evidence="11">
    <location>
        <begin position="1251"/>
        <end position="1295"/>
    </location>
</feature>
<feature type="domain" description="Chromo" evidence="12">
    <location>
        <begin position="146"/>
        <end position="209"/>
    </location>
</feature>
<dbReference type="SUPFAM" id="SSF52540">
    <property type="entry name" value="P-loop containing nucleoside triphosphate hydrolases"/>
    <property type="match status" value="2"/>
</dbReference>
<dbReference type="PROSITE" id="PS00598">
    <property type="entry name" value="CHROMO_1"/>
    <property type="match status" value="2"/>
</dbReference>
<name>A0A803XU20_MELGA</name>
<reference evidence="14" key="2">
    <citation type="submission" date="2025-08" db="UniProtKB">
        <authorList>
            <consortium name="Ensembl"/>
        </authorList>
    </citation>
    <scope>IDENTIFICATION</scope>
</reference>
<dbReference type="FunFam" id="3.40.50.10810:FF:000007">
    <property type="entry name" value="Chromodomain-helicase-DNA-binding protein 2 isoform 1"/>
    <property type="match status" value="1"/>
</dbReference>
<dbReference type="InterPro" id="IPR001650">
    <property type="entry name" value="Helicase_C-like"/>
</dbReference>
<dbReference type="InterPro" id="IPR027417">
    <property type="entry name" value="P-loop_NTPase"/>
</dbReference>
<keyword evidence="2" id="KW-0677">Repeat</keyword>
<dbReference type="GO" id="GO:0016887">
    <property type="term" value="F:ATP hydrolysis activity"/>
    <property type="evidence" value="ECO:0007669"/>
    <property type="project" value="TreeGrafter"/>
</dbReference>
<dbReference type="InterPro" id="IPR000953">
    <property type="entry name" value="Chromo/chromo_shadow_dom"/>
</dbReference>
<keyword evidence="4" id="KW-0378">Hydrolase</keyword>
<keyword evidence="9" id="KW-0539">Nucleus</keyword>
<dbReference type="InterPro" id="IPR000330">
    <property type="entry name" value="SNF2_N"/>
</dbReference>
<dbReference type="GO" id="GO:0005634">
    <property type="term" value="C:nucleus"/>
    <property type="evidence" value="ECO:0007669"/>
    <property type="project" value="UniProtKB-SubCell"/>
</dbReference>
<evidence type="ECO:0000256" key="3">
    <source>
        <dbReference type="ARBA" id="ARBA00022741"/>
    </source>
</evidence>
<dbReference type="Gene3D" id="3.40.50.300">
    <property type="entry name" value="P-loop containing nucleotide triphosphate hydrolases"/>
    <property type="match status" value="1"/>
</dbReference>
<evidence type="ECO:0008006" key="16">
    <source>
        <dbReference type="Google" id="ProtNLM"/>
    </source>
</evidence>
<feature type="region of interest" description="Disordered" evidence="11">
    <location>
        <begin position="974"/>
        <end position="1020"/>
    </location>
</feature>
<dbReference type="Pfam" id="PF18375">
    <property type="entry name" value="CDH1_2_SANT_HL1"/>
    <property type="match status" value="1"/>
</dbReference>
<dbReference type="FunFam" id="1.10.10.60:FF:000106">
    <property type="entry name" value="Chromodomain-helicase-DNA-binding protein 2 isoform 1"/>
    <property type="match status" value="1"/>
</dbReference>
<feature type="compositionally biased region" description="Basic and acidic residues" evidence="11">
    <location>
        <begin position="1"/>
        <end position="23"/>
    </location>
</feature>
<sequence length="1295" mass="150726">IKTEKENEEKPEPDIGIKKENNKEKKRKQKTRLINSYIPVSSSATGASTTIYAVEADGDPNAGFEKSKEPGDIQYLIKWKGWSHIHNTWETEETLKQQNVKGMKKLDNYKKKDQETKRWLKNASPEDVEYYNCQQELTDDLHKQYQIVERIIAHSNQKSAAGYPDYYCKWQGLPYSECSWEDGALIAKKFQARIDEYFSRNQSKTTPFKDCKVLKQRPRFVALKKQPSYIGGHESLELRDYQLNGLNWLAHSWCKGNSCILADEMGLGKTIQTISFLNYLFHEHQLYGPFLLVVPLSTLTSWQREIQTWAPQMNAVVYLGDITSRNMIRTHEWMHPQTKRLKFNILLTTYEILLKDKSFLGGLNWAFIGVDEAHRLKNDDSLLYKTLIDFKSNHRLLITGTPLQNSLKELWSLLHFIMPEKFSSWEDFEEEHGKGREYGYASLHKELEPFLLRRVKKDVEKSLPAKVEQILRMEMSALQKQYYKWILTRNYKALSKGSKGSTSGFLNIMMELKKCCNHCYLIKPPDDNEFYNKQEALQHLIRSSGKLILLDKLLIRLRERGNRVLIFSQMVRMLDILAEYLKYRQFPFQRLDGSIKGELRKQALDHFNAEGSEVWQLFFPTLGGVPALSSSSWPFQQLTAFLVLGAPDLIHPCLNKIMYLFGENTYVPKHKVANFSNMDEDDIELEPEQNLRNWEEIIPEVQWRRIEEEERQKELEEIYMLPRMRNCAKQISFNGNEGRCSRSRRYSGSDSDSISERKRPKKRGRPRTIPREIIKGFSDAEIRRFIKSYKKFGGPLERLDAIARDAELVDKSETDLRRLGELVHNGCIKALNDNDFGQGRTGGRFGKVKGPTFRISGVQVNAKLVISHEEELAPLHKSIPSDPEERKRYVIPYHTKAAHFDIDWGKEDDSNLLIGIYEYGYGSWEMIKMDPYLSLTQKILPDDPDKKPQAKQLQTRADYLIKLLNKDLARKEAQRLAGAGNSKRKKTRSKKNKTTKTAKIKEIKNDSSSPPSEKSDEDNEINEIKSEYKEKNKKVPLLDIPVHITAISEPVPISDESEELDQKTFSVVSPLHYNTDIYCQNTTKNLSLTRYTFKIGVHARASSPSRGTSNYVERLKENTNHDDSIRDSYSSDKHLCQYYDHHKDRYQGDTYKKSDSRKRPYSDFSNGKDHRDWDHYKQDSRCCIDGKHRKLDDHRSRDHKSNLEGSLKDSKPHSDHHSHSDHRIHSDHCSTSEYSHHKSSRDYRYHSDWQMDHRASGSGSRSPLDQRSSYGSRSPFEHSSDHKSTPEHTWSGWKT</sequence>
<dbReference type="InterPro" id="IPR049730">
    <property type="entry name" value="SNF2/RAD54-like_C"/>
</dbReference>
<keyword evidence="3" id="KW-0547">Nucleotide-binding</keyword>
<feature type="compositionally biased region" description="Polar residues" evidence="11">
    <location>
        <begin position="1257"/>
        <end position="1272"/>
    </location>
</feature>
<feature type="domain" description="Helicase ATP-binding" evidence="13">
    <location>
        <begin position="250"/>
        <end position="420"/>
    </location>
</feature>
<reference evidence="14" key="3">
    <citation type="submission" date="2025-09" db="UniProtKB">
        <authorList>
            <consortium name="Ensembl"/>
        </authorList>
    </citation>
    <scope>IDENTIFICATION</scope>
</reference>
<dbReference type="PANTHER" id="PTHR45623">
    <property type="entry name" value="CHROMODOMAIN-HELICASE-DNA-BINDING PROTEIN 3-RELATED-RELATED"/>
    <property type="match status" value="1"/>
</dbReference>
<proteinExistence type="predicted"/>
<gene>
    <name evidence="14" type="primary">CHD1</name>
</gene>
<dbReference type="SMART" id="SM00298">
    <property type="entry name" value="CHROMO"/>
    <property type="match status" value="2"/>
</dbReference>
<evidence type="ECO:0000256" key="2">
    <source>
        <dbReference type="ARBA" id="ARBA00022737"/>
    </source>
</evidence>
<evidence type="ECO:0000256" key="4">
    <source>
        <dbReference type="ARBA" id="ARBA00022801"/>
    </source>
</evidence>
<dbReference type="PROSITE" id="PS50013">
    <property type="entry name" value="CHROMO_2"/>
    <property type="match status" value="2"/>
</dbReference>
<dbReference type="Bgee" id="ENSMGAG00000008369">
    <property type="expression patterns" value="Expressed in pectoralis major and 16 other cell types or tissues"/>
</dbReference>
<dbReference type="Gene3D" id="2.40.50.40">
    <property type="match status" value="2"/>
</dbReference>
<feature type="region of interest" description="Disordered" evidence="11">
    <location>
        <begin position="1146"/>
        <end position="1170"/>
    </location>
</feature>
<dbReference type="Pfam" id="PF00176">
    <property type="entry name" value="SNF2-rel_dom"/>
    <property type="match status" value="1"/>
</dbReference>
<evidence type="ECO:0000256" key="9">
    <source>
        <dbReference type="ARBA" id="ARBA00023242"/>
    </source>
</evidence>
<evidence type="ECO:0000259" key="13">
    <source>
        <dbReference type="PROSITE" id="PS51192"/>
    </source>
</evidence>
<feature type="region of interest" description="Disordered" evidence="11">
    <location>
        <begin position="736"/>
        <end position="769"/>
    </location>
</feature>
<feature type="domain" description="Chromo" evidence="12">
    <location>
        <begin position="52"/>
        <end position="121"/>
    </location>
</feature>
<dbReference type="Gene3D" id="1.10.10.60">
    <property type="entry name" value="Homeodomain-like"/>
    <property type="match status" value="1"/>
</dbReference>
<feature type="region of interest" description="Disordered" evidence="11">
    <location>
        <begin position="1"/>
        <end position="30"/>
    </location>
</feature>
<dbReference type="Pfam" id="PF00271">
    <property type="entry name" value="Helicase_C"/>
    <property type="match status" value="1"/>
</dbReference>
<evidence type="ECO:0000256" key="7">
    <source>
        <dbReference type="ARBA" id="ARBA00023125"/>
    </source>
</evidence>
<keyword evidence="8" id="KW-0804">Transcription</keyword>
<dbReference type="GO" id="GO:0000785">
    <property type="term" value="C:chromatin"/>
    <property type="evidence" value="ECO:0007669"/>
    <property type="project" value="TreeGrafter"/>
</dbReference>
<dbReference type="PANTHER" id="PTHR45623:SF7">
    <property type="entry name" value="CHROMODOMAIN-HELICASE-DNA-BINDING PROTEIN 1"/>
    <property type="match status" value="1"/>
</dbReference>
<feature type="compositionally biased region" description="Basic and acidic residues" evidence="11">
    <location>
        <begin position="1275"/>
        <end position="1286"/>
    </location>
</feature>
<dbReference type="CDD" id="cd18666">
    <property type="entry name" value="CD1_tandem_CHD1-2_like"/>
    <property type="match status" value="1"/>
</dbReference>
<comment type="catalytic activity">
    <reaction evidence="10">
        <text>ATP + H2O = ADP + phosphate + H(+)</text>
        <dbReference type="Rhea" id="RHEA:13065"/>
        <dbReference type="ChEBI" id="CHEBI:15377"/>
        <dbReference type="ChEBI" id="CHEBI:15378"/>
        <dbReference type="ChEBI" id="CHEBI:30616"/>
        <dbReference type="ChEBI" id="CHEBI:43474"/>
        <dbReference type="ChEBI" id="CHEBI:456216"/>
    </reaction>
</comment>
<dbReference type="CDD" id="cd18661">
    <property type="entry name" value="CD2_tandem_CHD1-2_like"/>
    <property type="match status" value="1"/>
</dbReference>
<evidence type="ECO:0000259" key="12">
    <source>
        <dbReference type="PROSITE" id="PS50013"/>
    </source>
</evidence>
<dbReference type="GO" id="GO:0003677">
    <property type="term" value="F:DNA binding"/>
    <property type="evidence" value="ECO:0007669"/>
    <property type="project" value="UniProtKB-KW"/>
</dbReference>
<dbReference type="SUPFAM" id="SSF54160">
    <property type="entry name" value="Chromo domain-like"/>
    <property type="match status" value="2"/>
</dbReference>
<dbReference type="InterPro" id="IPR056302">
    <property type="entry name" value="CHD1-2/Hrp3_HTH"/>
</dbReference>
<dbReference type="InterPro" id="IPR038718">
    <property type="entry name" value="SNF2-like_sf"/>
</dbReference>
<feature type="compositionally biased region" description="Basic residues" evidence="11">
    <location>
        <begin position="758"/>
        <end position="768"/>
    </location>
</feature>
<evidence type="ECO:0000256" key="6">
    <source>
        <dbReference type="ARBA" id="ARBA00023015"/>
    </source>
</evidence>
<dbReference type="CDD" id="cd18793">
    <property type="entry name" value="SF2_C_SNF"/>
    <property type="match status" value="1"/>
</dbReference>
<reference evidence="14 15" key="1">
    <citation type="journal article" date="2010" name="PLoS Biol.">
        <title>Multi-platform next-generation sequencing of the domestic turkey (Meleagris gallopavo): genome assembly and analysis.</title>
        <authorList>
            <person name="Dalloul R.A."/>
            <person name="Long J.A."/>
            <person name="Zimin A.V."/>
            <person name="Aslam L."/>
            <person name="Beal K."/>
            <person name="Blomberg L.A."/>
            <person name="Bouffard P."/>
            <person name="Burt D.W."/>
            <person name="Crasta O."/>
            <person name="Crooijmans R.P."/>
            <person name="Cooper K."/>
            <person name="Coulombe R.A."/>
            <person name="De S."/>
            <person name="Delany M.E."/>
            <person name="Dodgson J.B."/>
            <person name="Dong J.J."/>
            <person name="Evans C."/>
            <person name="Frederickson K.M."/>
            <person name="Flicek P."/>
            <person name="Florea L."/>
            <person name="Folkerts O."/>
            <person name="Groenen M.A."/>
            <person name="Harkins T.T."/>
            <person name="Herrero J."/>
            <person name="Hoffmann S."/>
            <person name="Megens H.J."/>
            <person name="Jiang A."/>
            <person name="de Jong P."/>
            <person name="Kaiser P."/>
            <person name="Kim H."/>
            <person name="Kim K.W."/>
            <person name="Kim S."/>
            <person name="Langenberger D."/>
            <person name="Lee M.K."/>
            <person name="Lee T."/>
            <person name="Mane S."/>
            <person name="Marcais G."/>
            <person name="Marz M."/>
            <person name="McElroy A.P."/>
            <person name="Modise T."/>
            <person name="Nefedov M."/>
            <person name="Notredame C."/>
            <person name="Paton I.R."/>
            <person name="Payne W.S."/>
            <person name="Pertea G."/>
            <person name="Prickett D."/>
            <person name="Puiu D."/>
            <person name="Qioa D."/>
            <person name="Raineri E."/>
            <person name="Ruffier M."/>
            <person name="Salzberg S.L."/>
            <person name="Schatz M.C."/>
            <person name="Scheuring C."/>
            <person name="Schmidt C.J."/>
            <person name="Schroeder S."/>
            <person name="Searle S.M."/>
            <person name="Smith E.J."/>
            <person name="Smith J."/>
            <person name="Sonstegard T.S."/>
            <person name="Stadler P.F."/>
            <person name="Tafer H."/>
            <person name="Tu Z.J."/>
            <person name="Van Tassell C.P."/>
            <person name="Vilella A.J."/>
            <person name="Williams K.P."/>
            <person name="Yorke J.A."/>
            <person name="Zhang L."/>
            <person name="Zhang H.B."/>
            <person name="Zhang X."/>
            <person name="Zhang Y."/>
            <person name="Reed K.M."/>
        </authorList>
    </citation>
    <scope>NUCLEOTIDE SEQUENCE [LARGE SCALE GENOMIC DNA]</scope>
</reference>
<keyword evidence="5" id="KW-0067">ATP-binding</keyword>
<keyword evidence="6" id="KW-0805">Transcription regulation</keyword>
<dbReference type="InterPro" id="IPR040793">
    <property type="entry name" value="CDH1_2_SANT_HL1"/>
</dbReference>
<evidence type="ECO:0000256" key="1">
    <source>
        <dbReference type="ARBA" id="ARBA00004123"/>
    </source>
</evidence>
<dbReference type="FunFam" id="2.40.50.40:FF:000014">
    <property type="entry name" value="Chromodomain-helicase-DNA-binding protein 2 isoform 1"/>
    <property type="match status" value="1"/>
</dbReference>
<evidence type="ECO:0000256" key="11">
    <source>
        <dbReference type="SAM" id="MobiDB-lite"/>
    </source>
</evidence>
<keyword evidence="15" id="KW-1185">Reference proteome</keyword>
<dbReference type="InterPro" id="IPR016197">
    <property type="entry name" value="Chromo-like_dom_sf"/>
</dbReference>
<keyword evidence="7" id="KW-0238">DNA-binding</keyword>
<dbReference type="GO" id="GO:0140658">
    <property type="term" value="F:ATP-dependent chromatin remodeler activity"/>
    <property type="evidence" value="ECO:0007669"/>
    <property type="project" value="TreeGrafter"/>
</dbReference>
<dbReference type="GO" id="GO:0003682">
    <property type="term" value="F:chromatin binding"/>
    <property type="evidence" value="ECO:0007669"/>
    <property type="project" value="TreeGrafter"/>
</dbReference>
<dbReference type="PROSITE" id="PS51192">
    <property type="entry name" value="HELICASE_ATP_BIND_1"/>
    <property type="match status" value="1"/>
</dbReference>
<feature type="compositionally biased region" description="Basic residues" evidence="11">
    <location>
        <begin position="982"/>
        <end position="998"/>
    </location>
</feature>
<feature type="region of interest" description="Disordered" evidence="11">
    <location>
        <begin position="1189"/>
        <end position="1235"/>
    </location>
</feature>
<evidence type="ECO:0000256" key="10">
    <source>
        <dbReference type="ARBA" id="ARBA00049360"/>
    </source>
</evidence>
<evidence type="ECO:0000256" key="5">
    <source>
        <dbReference type="ARBA" id="ARBA00022840"/>
    </source>
</evidence>
<evidence type="ECO:0000313" key="14">
    <source>
        <dbReference type="Ensembl" id="ENSMGAP00000023016.1"/>
    </source>
</evidence>
<dbReference type="Proteomes" id="UP000001645">
    <property type="component" value="Chromosome Z"/>
</dbReference>
<dbReference type="Gene3D" id="3.40.50.10810">
    <property type="entry name" value="Tandem AAA-ATPase domain"/>
    <property type="match status" value="1"/>
</dbReference>
<evidence type="ECO:0000256" key="8">
    <source>
        <dbReference type="ARBA" id="ARBA00023163"/>
    </source>
</evidence>
<dbReference type="GO" id="GO:0042393">
    <property type="term" value="F:histone binding"/>
    <property type="evidence" value="ECO:0007669"/>
    <property type="project" value="TreeGrafter"/>
</dbReference>
<dbReference type="Pfam" id="PF23588">
    <property type="entry name" value="HTH_CHD1_Hrp3"/>
    <property type="match status" value="1"/>
</dbReference>
<dbReference type="GO" id="GO:0005524">
    <property type="term" value="F:ATP binding"/>
    <property type="evidence" value="ECO:0007669"/>
    <property type="project" value="UniProtKB-KW"/>
</dbReference>
<dbReference type="GO" id="GO:0034728">
    <property type="term" value="P:nucleosome organization"/>
    <property type="evidence" value="ECO:0007669"/>
    <property type="project" value="TreeGrafter"/>
</dbReference>
<organism evidence="14 15">
    <name type="scientific">Meleagris gallopavo</name>
    <name type="common">Wild turkey</name>
    <dbReference type="NCBI Taxonomy" id="9103"/>
    <lineage>
        <taxon>Eukaryota</taxon>
        <taxon>Metazoa</taxon>
        <taxon>Chordata</taxon>
        <taxon>Craniata</taxon>
        <taxon>Vertebrata</taxon>
        <taxon>Euteleostomi</taxon>
        <taxon>Archelosauria</taxon>
        <taxon>Archosauria</taxon>
        <taxon>Dinosauria</taxon>
        <taxon>Saurischia</taxon>
        <taxon>Theropoda</taxon>
        <taxon>Coelurosauria</taxon>
        <taxon>Aves</taxon>
        <taxon>Neognathae</taxon>
        <taxon>Galloanserae</taxon>
        <taxon>Galliformes</taxon>
        <taxon>Phasianidae</taxon>
        <taxon>Meleagridinae</taxon>
        <taxon>Meleagris</taxon>
    </lineage>
</organism>
<dbReference type="InterPro" id="IPR023780">
    <property type="entry name" value="Chromo_domain"/>
</dbReference>
<dbReference type="SMART" id="SM00487">
    <property type="entry name" value="DEXDc"/>
    <property type="match status" value="1"/>
</dbReference>
<dbReference type="Ensembl" id="ENSMGAT00000022371.1">
    <property type="protein sequence ID" value="ENSMGAP00000023016.1"/>
    <property type="gene ID" value="ENSMGAG00000008369.3"/>
</dbReference>
<dbReference type="Pfam" id="PF00385">
    <property type="entry name" value="Chromo"/>
    <property type="match status" value="2"/>
</dbReference>
<evidence type="ECO:0000313" key="15">
    <source>
        <dbReference type="Proteomes" id="UP000001645"/>
    </source>
</evidence>
<dbReference type="InterPro" id="IPR023779">
    <property type="entry name" value="Chromodomain_CS"/>
</dbReference>
<accession>A0A803XU20</accession>
<dbReference type="GeneTree" id="ENSGT00940000156579"/>
<protein>
    <recommendedName>
        <fullName evidence="16">DNA helicase</fullName>
    </recommendedName>
</protein>